<dbReference type="RefSeq" id="WP_168219112.1">
    <property type="nucleotide sequence ID" value="NZ_CP042425.1"/>
</dbReference>
<evidence type="ECO:0000256" key="20">
    <source>
        <dbReference type="SAM" id="Phobius"/>
    </source>
</evidence>
<protein>
    <submittedName>
        <fullName evidence="21">Diacylglycerol kinase</fullName>
    </submittedName>
</protein>
<evidence type="ECO:0000256" key="8">
    <source>
        <dbReference type="ARBA" id="ARBA00022777"/>
    </source>
</evidence>
<dbReference type="KEGG" id="lrs:PX52LOC_04212"/>
<evidence type="ECO:0000256" key="5">
    <source>
        <dbReference type="ARBA" id="ARBA00022679"/>
    </source>
</evidence>
<keyword evidence="18" id="KW-0460">Magnesium</keyword>
<reference evidence="22" key="1">
    <citation type="submission" date="2019-08" db="EMBL/GenBank/DDBJ databases">
        <title>Limnoglobus roseus gen. nov., sp. nov., a novel freshwater planctomycete with a giant genome from the family Gemmataceae.</title>
        <authorList>
            <person name="Kulichevskaya I.S."/>
            <person name="Naumoff D.G."/>
            <person name="Miroshnikov K."/>
            <person name="Ivanova A."/>
            <person name="Philippov D.A."/>
            <person name="Hakobyan A."/>
            <person name="Rijpstra I.C."/>
            <person name="Sinninghe Damste J.S."/>
            <person name="Liesack W."/>
            <person name="Dedysh S.N."/>
        </authorList>
    </citation>
    <scope>NUCLEOTIDE SEQUENCE [LARGE SCALE GENOMIC DNA]</scope>
    <source>
        <strain evidence="22">PX52</strain>
    </source>
</reference>
<comment type="cofactor">
    <cofactor evidence="18">
        <name>Mg(2+)</name>
        <dbReference type="ChEBI" id="CHEBI:18420"/>
    </cofactor>
    <text evidence="18">Mn(2+), Zn(2+), Cd(2+) and Co(2+) support activity to lesser extents.</text>
</comment>
<dbReference type="PANTHER" id="PTHR34299">
    <property type="entry name" value="DIACYLGLYCEROL KINASE"/>
    <property type="match status" value="1"/>
</dbReference>
<feature type="active site" description="Proton acceptor" evidence="15">
    <location>
        <position position="83"/>
    </location>
</feature>
<dbReference type="InterPro" id="IPR000829">
    <property type="entry name" value="DAGK"/>
</dbReference>
<feature type="transmembrane region" description="Helical" evidence="20">
    <location>
        <begin position="110"/>
        <end position="131"/>
    </location>
</feature>
<dbReference type="PANTHER" id="PTHR34299:SF1">
    <property type="entry name" value="DIACYLGLYCEROL KINASE"/>
    <property type="match status" value="1"/>
</dbReference>
<evidence type="ECO:0000256" key="17">
    <source>
        <dbReference type="PIRSR" id="PIRSR600829-3"/>
    </source>
</evidence>
<proteinExistence type="inferred from homology"/>
<evidence type="ECO:0000256" key="4">
    <source>
        <dbReference type="ARBA" id="ARBA00022516"/>
    </source>
</evidence>
<evidence type="ECO:0000256" key="14">
    <source>
        <dbReference type="ARBA" id="ARBA00023264"/>
    </source>
</evidence>
<evidence type="ECO:0000256" key="19">
    <source>
        <dbReference type="SAM" id="MobiDB-lite"/>
    </source>
</evidence>
<evidence type="ECO:0000256" key="12">
    <source>
        <dbReference type="ARBA" id="ARBA00023136"/>
    </source>
</evidence>
<keyword evidence="7 17" id="KW-0547">Nucleotide-binding</keyword>
<feature type="transmembrane region" description="Helical" evidence="20">
    <location>
        <begin position="71"/>
        <end position="89"/>
    </location>
</feature>
<dbReference type="GO" id="GO:0046872">
    <property type="term" value="F:metal ion binding"/>
    <property type="evidence" value="ECO:0007669"/>
    <property type="project" value="UniProtKB-KW"/>
</dbReference>
<keyword evidence="12 20" id="KW-0472">Membrane</keyword>
<feature type="transmembrane region" description="Helical" evidence="20">
    <location>
        <begin position="45"/>
        <end position="65"/>
    </location>
</feature>
<dbReference type="EMBL" id="CP042425">
    <property type="protein sequence ID" value="QEL17229.1"/>
    <property type="molecule type" value="Genomic_DNA"/>
</dbReference>
<dbReference type="CDD" id="cd14263">
    <property type="entry name" value="DAGK_IM_like"/>
    <property type="match status" value="1"/>
</dbReference>
<feature type="binding site" evidence="17">
    <location>
        <position position="90"/>
    </location>
    <ligand>
        <name>ATP</name>
        <dbReference type="ChEBI" id="CHEBI:30616"/>
    </ligand>
</feature>
<dbReference type="Proteomes" id="UP000324974">
    <property type="component" value="Chromosome"/>
</dbReference>
<accession>A0A5C1ACZ9</accession>
<evidence type="ECO:0000256" key="3">
    <source>
        <dbReference type="ARBA" id="ARBA00022475"/>
    </source>
</evidence>
<keyword evidence="8 21" id="KW-0418">Kinase</keyword>
<dbReference type="Gene3D" id="1.10.287.3610">
    <property type="match status" value="1"/>
</dbReference>
<evidence type="ECO:0000256" key="11">
    <source>
        <dbReference type="ARBA" id="ARBA00023098"/>
    </source>
</evidence>
<keyword evidence="5" id="KW-0808">Transferase</keyword>
<keyword evidence="18" id="KW-0479">Metal-binding</keyword>
<keyword evidence="14" id="KW-1208">Phospholipid metabolism</keyword>
<dbReference type="Pfam" id="PF01219">
    <property type="entry name" value="DAGK_prokar"/>
    <property type="match status" value="1"/>
</dbReference>
<evidence type="ECO:0000256" key="10">
    <source>
        <dbReference type="ARBA" id="ARBA00022989"/>
    </source>
</evidence>
<keyword evidence="3" id="KW-1003">Cell membrane</keyword>
<dbReference type="InterPro" id="IPR036945">
    <property type="entry name" value="DAGK_sf"/>
</dbReference>
<name>A0A5C1ACZ9_9BACT</name>
<feature type="binding site" evidence="16">
    <location>
        <position position="83"/>
    </location>
    <ligand>
        <name>substrate</name>
    </ligand>
</feature>
<evidence type="ECO:0000256" key="2">
    <source>
        <dbReference type="ARBA" id="ARBA00005967"/>
    </source>
</evidence>
<keyword evidence="9 17" id="KW-0067">ATP-binding</keyword>
<evidence type="ECO:0000313" key="21">
    <source>
        <dbReference type="EMBL" id="QEL17229.1"/>
    </source>
</evidence>
<keyword evidence="10 20" id="KW-1133">Transmembrane helix</keyword>
<evidence type="ECO:0000256" key="18">
    <source>
        <dbReference type="PIRSR" id="PIRSR600829-4"/>
    </source>
</evidence>
<dbReference type="GO" id="GO:0016301">
    <property type="term" value="F:kinase activity"/>
    <property type="evidence" value="ECO:0007669"/>
    <property type="project" value="UniProtKB-KW"/>
</dbReference>
<dbReference type="GO" id="GO:0005886">
    <property type="term" value="C:plasma membrane"/>
    <property type="evidence" value="ECO:0007669"/>
    <property type="project" value="UniProtKB-SubCell"/>
</dbReference>
<keyword evidence="13" id="KW-0594">Phospholipid biosynthesis</keyword>
<sequence length="139" mass="15365">MTPNPWAAGDAGGPPPRRKKPRLWRDKFREAFRGTKRGIRGHSSFYIHFFFAALVVAVAGVLQVSWVEWCLLLGCIGFVFTAELFNSAIETLFHGLDEESKKRIHGCLDIAAGAVLMASLTTAAVGSIIFIRQFAKLWG</sequence>
<gene>
    <name evidence="21" type="ORF">PX52LOC_04212</name>
</gene>
<evidence type="ECO:0000256" key="6">
    <source>
        <dbReference type="ARBA" id="ARBA00022692"/>
    </source>
</evidence>
<comment type="subcellular location">
    <subcellularLocation>
        <location evidence="1">Cell membrane</location>
        <topology evidence="1">Multi-pass membrane protein</topology>
    </subcellularLocation>
</comment>
<feature type="region of interest" description="Disordered" evidence="19">
    <location>
        <begin position="1"/>
        <end position="20"/>
    </location>
</feature>
<dbReference type="AlphaFoldDB" id="A0A5C1ACZ9"/>
<evidence type="ECO:0000256" key="15">
    <source>
        <dbReference type="PIRSR" id="PIRSR600829-1"/>
    </source>
</evidence>
<evidence type="ECO:0000256" key="1">
    <source>
        <dbReference type="ARBA" id="ARBA00004651"/>
    </source>
</evidence>
<evidence type="ECO:0000256" key="9">
    <source>
        <dbReference type="ARBA" id="ARBA00022840"/>
    </source>
</evidence>
<keyword evidence="11" id="KW-0443">Lipid metabolism</keyword>
<feature type="binding site" evidence="18">
    <location>
        <position position="90"/>
    </location>
    <ligand>
        <name>a divalent metal cation</name>
        <dbReference type="ChEBI" id="CHEBI:60240"/>
    </ligand>
</feature>
<evidence type="ECO:0000256" key="16">
    <source>
        <dbReference type="PIRSR" id="PIRSR600829-2"/>
    </source>
</evidence>
<evidence type="ECO:0000313" key="22">
    <source>
        <dbReference type="Proteomes" id="UP000324974"/>
    </source>
</evidence>
<dbReference type="GO" id="GO:0005524">
    <property type="term" value="F:ATP binding"/>
    <property type="evidence" value="ECO:0007669"/>
    <property type="project" value="UniProtKB-KW"/>
</dbReference>
<keyword evidence="6 20" id="KW-0812">Transmembrane</keyword>
<keyword evidence="4" id="KW-0444">Lipid biosynthesis</keyword>
<keyword evidence="22" id="KW-1185">Reference proteome</keyword>
<comment type="similarity">
    <text evidence="2">Belongs to the bacterial diacylglycerol kinase family.</text>
</comment>
<evidence type="ECO:0000256" key="7">
    <source>
        <dbReference type="ARBA" id="ARBA00022741"/>
    </source>
</evidence>
<organism evidence="21 22">
    <name type="scientific">Limnoglobus roseus</name>
    <dbReference type="NCBI Taxonomy" id="2598579"/>
    <lineage>
        <taxon>Bacteria</taxon>
        <taxon>Pseudomonadati</taxon>
        <taxon>Planctomycetota</taxon>
        <taxon>Planctomycetia</taxon>
        <taxon>Gemmatales</taxon>
        <taxon>Gemmataceae</taxon>
        <taxon>Limnoglobus</taxon>
    </lineage>
</organism>
<evidence type="ECO:0000256" key="13">
    <source>
        <dbReference type="ARBA" id="ARBA00023209"/>
    </source>
</evidence>
<dbReference type="GO" id="GO:0008654">
    <property type="term" value="P:phospholipid biosynthetic process"/>
    <property type="evidence" value="ECO:0007669"/>
    <property type="project" value="UniProtKB-KW"/>
</dbReference>